<feature type="domain" description="RecX first three-helical" evidence="8">
    <location>
        <begin position="9"/>
        <end position="46"/>
    </location>
</feature>
<dbReference type="PANTHER" id="PTHR33602">
    <property type="entry name" value="REGULATORY PROTEIN RECX FAMILY PROTEIN"/>
    <property type="match status" value="1"/>
</dbReference>
<evidence type="ECO:0000256" key="2">
    <source>
        <dbReference type="ARBA" id="ARBA00009695"/>
    </source>
</evidence>
<dbReference type="InterPro" id="IPR053924">
    <property type="entry name" value="RecX_HTH_2nd"/>
</dbReference>
<comment type="function">
    <text evidence="5">Modulates RecA activity.</text>
</comment>
<dbReference type="InterPro" id="IPR036388">
    <property type="entry name" value="WH-like_DNA-bd_sf"/>
</dbReference>
<evidence type="ECO:0000256" key="3">
    <source>
        <dbReference type="ARBA" id="ARBA00018111"/>
    </source>
</evidence>
<reference evidence="10" key="1">
    <citation type="submission" date="2017-09" db="EMBL/GenBank/DDBJ databases">
        <title>Depth-based differentiation of microbial function through sediment-hosted aquifers and enrichment of novel symbionts in the deep terrestrial subsurface.</title>
        <authorList>
            <person name="Probst A.J."/>
            <person name="Ladd B."/>
            <person name="Jarett J.K."/>
            <person name="Geller-Mcgrath D.E."/>
            <person name="Sieber C.M.K."/>
            <person name="Emerson J.B."/>
            <person name="Anantharaman K."/>
            <person name="Thomas B.C."/>
            <person name="Malmstrom R."/>
            <person name="Stieglmeier M."/>
            <person name="Klingl A."/>
            <person name="Woyke T."/>
            <person name="Ryan C.M."/>
            <person name="Banfield J.F."/>
        </authorList>
    </citation>
    <scope>NUCLEOTIDE SEQUENCE [LARGE SCALE GENOMIC DNA]</scope>
</reference>
<sequence>MNAFSSYFDKVLRFLSVRSRSEYEINFYMLKKGWGEEVRNKILVKLKDLQLIDDEDFAKQWIEHRTAGRPEGLSLVRMELRRKGVDKEIIDKLLSEKRGSEQEEYLAEKYGRKKMERLKSLPVFEVKKKLYSALMARGFNGEVIRRVIAKLLGKE</sequence>
<evidence type="ECO:0000256" key="5">
    <source>
        <dbReference type="HAMAP-Rule" id="MF_01114"/>
    </source>
</evidence>
<evidence type="ECO:0000259" key="6">
    <source>
        <dbReference type="Pfam" id="PF02631"/>
    </source>
</evidence>
<dbReference type="Pfam" id="PF02631">
    <property type="entry name" value="RecX_HTH2"/>
    <property type="match status" value="1"/>
</dbReference>
<dbReference type="InterPro" id="IPR053926">
    <property type="entry name" value="RecX_HTH_1st"/>
</dbReference>
<dbReference type="Pfam" id="PF21982">
    <property type="entry name" value="RecX_HTH1"/>
    <property type="match status" value="1"/>
</dbReference>
<accession>A0A2H0WQU6</accession>
<comment type="caution">
    <text evidence="9">The sequence shown here is derived from an EMBL/GenBank/DDBJ whole genome shotgun (WGS) entry which is preliminary data.</text>
</comment>
<protein>
    <recommendedName>
        <fullName evidence="3 5">Regulatory protein RecX</fullName>
    </recommendedName>
</protein>
<dbReference type="GO" id="GO:0006282">
    <property type="term" value="P:regulation of DNA repair"/>
    <property type="evidence" value="ECO:0007669"/>
    <property type="project" value="UniProtKB-UniRule"/>
</dbReference>
<feature type="domain" description="RecX second three-helical" evidence="6">
    <location>
        <begin position="53"/>
        <end position="94"/>
    </location>
</feature>
<comment type="similarity">
    <text evidence="2 5">Belongs to the RecX family.</text>
</comment>
<dbReference type="AlphaFoldDB" id="A0A2H0WQU6"/>
<evidence type="ECO:0000313" key="9">
    <source>
        <dbReference type="EMBL" id="PIS14289.1"/>
    </source>
</evidence>
<dbReference type="PANTHER" id="PTHR33602:SF1">
    <property type="entry name" value="REGULATORY PROTEIN RECX FAMILY PROTEIN"/>
    <property type="match status" value="1"/>
</dbReference>
<proteinExistence type="inferred from homology"/>
<evidence type="ECO:0000256" key="1">
    <source>
        <dbReference type="ARBA" id="ARBA00004496"/>
    </source>
</evidence>
<evidence type="ECO:0000259" key="7">
    <source>
        <dbReference type="Pfam" id="PF21981"/>
    </source>
</evidence>
<dbReference type="GO" id="GO:0005737">
    <property type="term" value="C:cytoplasm"/>
    <property type="evidence" value="ECO:0007669"/>
    <property type="project" value="UniProtKB-SubCell"/>
</dbReference>
<evidence type="ECO:0000313" key="10">
    <source>
        <dbReference type="Proteomes" id="UP000230775"/>
    </source>
</evidence>
<comment type="subcellular location">
    <subcellularLocation>
        <location evidence="1 5">Cytoplasm</location>
    </subcellularLocation>
</comment>
<dbReference type="HAMAP" id="MF_01114">
    <property type="entry name" value="RecX"/>
    <property type="match status" value="1"/>
</dbReference>
<gene>
    <name evidence="5" type="primary">recX</name>
    <name evidence="9" type="ORF">COT64_03375</name>
</gene>
<dbReference type="Proteomes" id="UP000230775">
    <property type="component" value="Unassembled WGS sequence"/>
</dbReference>
<dbReference type="Pfam" id="PF21981">
    <property type="entry name" value="RecX_HTH3"/>
    <property type="match status" value="1"/>
</dbReference>
<keyword evidence="4 5" id="KW-0963">Cytoplasm</keyword>
<dbReference type="InterPro" id="IPR003783">
    <property type="entry name" value="Regulatory_RecX"/>
</dbReference>
<organism evidence="9 10">
    <name type="scientific">Candidatus Shapirobacteria bacterium CG09_land_8_20_14_0_10_39_12</name>
    <dbReference type="NCBI Taxonomy" id="1974885"/>
    <lineage>
        <taxon>Bacteria</taxon>
        <taxon>Candidatus Shapironibacteriota</taxon>
    </lineage>
</organism>
<dbReference type="EMBL" id="PEZI01000071">
    <property type="protein sequence ID" value="PIS14289.1"/>
    <property type="molecule type" value="Genomic_DNA"/>
</dbReference>
<evidence type="ECO:0000256" key="4">
    <source>
        <dbReference type="ARBA" id="ARBA00022490"/>
    </source>
</evidence>
<evidence type="ECO:0000259" key="8">
    <source>
        <dbReference type="Pfam" id="PF21982"/>
    </source>
</evidence>
<dbReference type="Gene3D" id="1.10.10.10">
    <property type="entry name" value="Winged helix-like DNA-binding domain superfamily/Winged helix DNA-binding domain"/>
    <property type="match status" value="3"/>
</dbReference>
<dbReference type="InterPro" id="IPR053925">
    <property type="entry name" value="RecX_HTH_3rd"/>
</dbReference>
<feature type="domain" description="RecX third three-helical" evidence="7">
    <location>
        <begin position="106"/>
        <end position="148"/>
    </location>
</feature>
<name>A0A2H0WQU6_9BACT</name>